<dbReference type="PANTHER" id="PTHR21235:SF2">
    <property type="entry name" value="IMIDAZOLE GLYCEROL PHOSPHATE SYNTHASE HISHF"/>
    <property type="match status" value="1"/>
</dbReference>
<comment type="similarity">
    <text evidence="1 8">Belongs to the HisA/HisF family.</text>
</comment>
<evidence type="ECO:0000256" key="8">
    <source>
        <dbReference type="RuleBase" id="RU003657"/>
    </source>
</evidence>
<comment type="pathway">
    <text evidence="5">Amino-acid biosynthesis.</text>
</comment>
<evidence type="ECO:0000256" key="7">
    <source>
        <dbReference type="ARBA" id="ARBA00032401"/>
    </source>
</evidence>
<reference evidence="9 10" key="1">
    <citation type="submission" date="2023-05" db="EMBL/GenBank/DDBJ databases">
        <authorList>
            <person name="Guo Y."/>
        </authorList>
    </citation>
    <scope>NUCLEOTIDE SEQUENCE [LARGE SCALE GENOMIC DNA]</scope>
    <source>
        <strain evidence="9 10">GR2756</strain>
    </source>
</reference>
<organism evidence="9 10">
    <name type="scientific">Sphingosinicella rhizophila</name>
    <dbReference type="NCBI Taxonomy" id="3050082"/>
    <lineage>
        <taxon>Bacteria</taxon>
        <taxon>Pseudomonadati</taxon>
        <taxon>Pseudomonadota</taxon>
        <taxon>Alphaproteobacteria</taxon>
        <taxon>Sphingomonadales</taxon>
        <taxon>Sphingosinicellaceae</taxon>
        <taxon>Sphingosinicella</taxon>
    </lineage>
</organism>
<evidence type="ECO:0000256" key="4">
    <source>
        <dbReference type="ARBA" id="ARBA00023102"/>
    </source>
</evidence>
<dbReference type="NCBIfam" id="NF038364">
    <property type="entry name" value="AglZ_HisF2_fam"/>
    <property type="match status" value="1"/>
</dbReference>
<keyword evidence="3 8" id="KW-0028">Amino-acid biosynthesis</keyword>
<evidence type="ECO:0000256" key="6">
    <source>
        <dbReference type="ARBA" id="ARBA00031409"/>
    </source>
</evidence>
<dbReference type="PANTHER" id="PTHR21235">
    <property type="entry name" value="IMIDAZOLE GLYCEROL PHOSPHATE SYNTHASE SUBUNIT HISF/H IGP SYNTHASE SUBUNIT HISF/H"/>
    <property type="match status" value="1"/>
</dbReference>
<evidence type="ECO:0000313" key="10">
    <source>
        <dbReference type="Proteomes" id="UP001259572"/>
    </source>
</evidence>
<comment type="caution">
    <text evidence="9">The sequence shown here is derived from an EMBL/GenBank/DDBJ whole genome shotgun (WGS) entry which is preliminary data.</text>
</comment>
<dbReference type="RefSeq" id="WP_315726726.1">
    <property type="nucleotide sequence ID" value="NZ_JAVUPU010000005.1"/>
</dbReference>
<dbReference type="EMBL" id="JAVUPU010000005">
    <property type="protein sequence ID" value="MDT9599636.1"/>
    <property type="molecule type" value="Genomic_DNA"/>
</dbReference>
<protein>
    <recommendedName>
        <fullName evidence="2">Imidazole glycerol phosphate synthase subunit HisF</fullName>
    </recommendedName>
    <alternativeName>
        <fullName evidence="6">IGP synthase subunit HisF</fullName>
    </alternativeName>
    <alternativeName>
        <fullName evidence="7">ImGP synthase subunit HisF</fullName>
    </alternativeName>
</protein>
<sequence>MLRTRIIPTLLLRRGGLVKTIGFAGAKYVGDPINSVKIFNEKEVDELILLDIHASKQRVEPDYDLLSDIVSEAFMPIAYGGGVRSAGQARRLVGLGIEKIILNSAALRDIGLVRAVADKLGSSSTLVAVDVKRNWLGKARVFDASRGKLTSIDPVEHVRAAVAQGAGEIFINDVQRDGTGKGLDLAMIAAVAAAVRVPLIACGGAGSVADLRAAADAGASAVAAGSLFVYMGRHRAVMINYPAYAALEALFS</sequence>
<evidence type="ECO:0000256" key="3">
    <source>
        <dbReference type="ARBA" id="ARBA00022605"/>
    </source>
</evidence>
<gene>
    <name evidence="9" type="ORF">RQX22_11810</name>
</gene>
<dbReference type="SUPFAM" id="SSF51366">
    <property type="entry name" value="Ribulose-phoshate binding barrel"/>
    <property type="match status" value="1"/>
</dbReference>
<keyword evidence="10" id="KW-1185">Reference proteome</keyword>
<dbReference type="Proteomes" id="UP001259572">
    <property type="component" value="Unassembled WGS sequence"/>
</dbReference>
<evidence type="ECO:0000256" key="5">
    <source>
        <dbReference type="ARBA" id="ARBA00029440"/>
    </source>
</evidence>
<evidence type="ECO:0000256" key="1">
    <source>
        <dbReference type="ARBA" id="ARBA00009667"/>
    </source>
</evidence>
<dbReference type="InterPro" id="IPR050064">
    <property type="entry name" value="IGPS_HisA/HisF"/>
</dbReference>
<dbReference type="InterPro" id="IPR013785">
    <property type="entry name" value="Aldolase_TIM"/>
</dbReference>
<dbReference type="Pfam" id="PF00977">
    <property type="entry name" value="His_biosynth"/>
    <property type="match status" value="1"/>
</dbReference>
<evidence type="ECO:0000313" key="9">
    <source>
        <dbReference type="EMBL" id="MDT9599636.1"/>
    </source>
</evidence>
<keyword evidence="4 8" id="KW-0368">Histidine biosynthesis</keyword>
<proteinExistence type="inferred from homology"/>
<dbReference type="Gene3D" id="3.20.20.70">
    <property type="entry name" value="Aldolase class I"/>
    <property type="match status" value="1"/>
</dbReference>
<dbReference type="InterPro" id="IPR006062">
    <property type="entry name" value="His_biosynth"/>
</dbReference>
<dbReference type="InterPro" id="IPR011060">
    <property type="entry name" value="RibuloseP-bd_barrel"/>
</dbReference>
<name>A0ABU3Q8A7_9SPHN</name>
<accession>A0ABU3Q8A7</accession>
<evidence type="ECO:0000256" key="2">
    <source>
        <dbReference type="ARBA" id="ARBA00016318"/>
    </source>
</evidence>